<accession>A0ABS0CZU3</accession>
<feature type="domain" description="Exonuclease" evidence="4">
    <location>
        <begin position="12"/>
        <end position="180"/>
    </location>
</feature>
<dbReference type="SMART" id="SM00479">
    <property type="entry name" value="EXOIII"/>
    <property type="match status" value="1"/>
</dbReference>
<keyword evidence="2" id="KW-0378">Hydrolase</keyword>
<comment type="caution">
    <text evidence="5">The sequence shown here is derived from an EMBL/GenBank/DDBJ whole genome shotgun (WGS) entry which is preliminary data.</text>
</comment>
<evidence type="ECO:0000313" key="6">
    <source>
        <dbReference type="Proteomes" id="UP000702209"/>
    </source>
</evidence>
<dbReference type="Pfam" id="PF00929">
    <property type="entry name" value="RNase_T"/>
    <property type="match status" value="1"/>
</dbReference>
<dbReference type="SUPFAM" id="SSF53098">
    <property type="entry name" value="Ribonuclease H-like"/>
    <property type="match status" value="1"/>
</dbReference>
<protein>
    <submittedName>
        <fullName evidence="5">3'-5' exonuclease</fullName>
    </submittedName>
</protein>
<keyword evidence="1" id="KW-0540">Nuclease</keyword>
<dbReference type="InterPro" id="IPR013520">
    <property type="entry name" value="Ribonucl_H"/>
</dbReference>
<organism evidence="5 6">
    <name type="scientific">Nocardia amamiensis</name>
    <dbReference type="NCBI Taxonomy" id="404578"/>
    <lineage>
        <taxon>Bacteria</taxon>
        <taxon>Bacillati</taxon>
        <taxon>Actinomycetota</taxon>
        <taxon>Actinomycetes</taxon>
        <taxon>Mycobacteriales</taxon>
        <taxon>Nocardiaceae</taxon>
        <taxon>Nocardia</taxon>
    </lineage>
</organism>
<evidence type="ECO:0000259" key="4">
    <source>
        <dbReference type="SMART" id="SM00479"/>
    </source>
</evidence>
<dbReference type="PANTHER" id="PTHR30231">
    <property type="entry name" value="DNA POLYMERASE III SUBUNIT EPSILON"/>
    <property type="match status" value="1"/>
</dbReference>
<evidence type="ECO:0000256" key="1">
    <source>
        <dbReference type="ARBA" id="ARBA00022722"/>
    </source>
</evidence>
<evidence type="ECO:0000256" key="2">
    <source>
        <dbReference type="ARBA" id="ARBA00022801"/>
    </source>
</evidence>
<reference evidence="5 6" key="1">
    <citation type="submission" date="2020-10" db="EMBL/GenBank/DDBJ databases">
        <title>Identification of Nocardia species via Next-generation sequencing and recognition of intraspecies genetic diversity.</title>
        <authorList>
            <person name="Li P."/>
            <person name="Li P."/>
            <person name="Lu B."/>
        </authorList>
    </citation>
    <scope>NUCLEOTIDE SEQUENCE [LARGE SCALE GENOMIC DNA]</scope>
    <source>
        <strain evidence="5 6">BJ06-0157</strain>
    </source>
</reference>
<keyword evidence="3 5" id="KW-0269">Exonuclease</keyword>
<evidence type="ECO:0000256" key="3">
    <source>
        <dbReference type="ARBA" id="ARBA00022839"/>
    </source>
</evidence>
<dbReference type="EMBL" id="JADLQX010000037">
    <property type="protein sequence ID" value="MBF6302091.1"/>
    <property type="molecule type" value="Genomic_DNA"/>
</dbReference>
<sequence length="205" mass="22425">MIAIPNALRGNNLAVVDVEGNGQTPPEIIEIAILPVSGDTASHTDLRSWLIRPQHPITPIVTRKVHGITNNDVDNCPRWADVAPEIDAALAQRTLVAHNAGIEQRVLAAHLPYWTPPMVLDTLRLAKKAWPGLPGYSLDKLIDHAHLDVSALAEQGYHRAGYDAWAAWLLLCKLIDDTDLDWTSLVDAAAPKEFVPTPEPEGGLW</sequence>
<dbReference type="PANTHER" id="PTHR30231:SF4">
    <property type="entry name" value="PROTEIN NEN2"/>
    <property type="match status" value="1"/>
</dbReference>
<proteinExistence type="predicted"/>
<dbReference type="InterPro" id="IPR012337">
    <property type="entry name" value="RNaseH-like_sf"/>
</dbReference>
<name>A0ABS0CZU3_9NOCA</name>
<keyword evidence="6" id="KW-1185">Reference proteome</keyword>
<dbReference type="RefSeq" id="WP_195133288.1">
    <property type="nucleotide sequence ID" value="NZ_JADLQX010000037.1"/>
</dbReference>
<dbReference type="GO" id="GO:0004527">
    <property type="term" value="F:exonuclease activity"/>
    <property type="evidence" value="ECO:0007669"/>
    <property type="project" value="UniProtKB-KW"/>
</dbReference>
<dbReference type="Gene3D" id="3.30.420.10">
    <property type="entry name" value="Ribonuclease H-like superfamily/Ribonuclease H"/>
    <property type="match status" value="1"/>
</dbReference>
<dbReference type="Proteomes" id="UP000702209">
    <property type="component" value="Unassembled WGS sequence"/>
</dbReference>
<evidence type="ECO:0000313" key="5">
    <source>
        <dbReference type="EMBL" id="MBF6302091.1"/>
    </source>
</evidence>
<dbReference type="InterPro" id="IPR036397">
    <property type="entry name" value="RNaseH_sf"/>
</dbReference>
<dbReference type="CDD" id="cd06127">
    <property type="entry name" value="DEDDh"/>
    <property type="match status" value="1"/>
</dbReference>
<gene>
    <name evidence="5" type="ORF">IU459_31785</name>
</gene>